<feature type="transmembrane region" description="Helical" evidence="9">
    <location>
        <begin position="124"/>
        <end position="145"/>
    </location>
</feature>
<dbReference type="STRING" id="1077348.A0A2G8RQE8"/>
<dbReference type="InterPro" id="IPR036259">
    <property type="entry name" value="MFS_trans_sf"/>
</dbReference>
<proteinExistence type="inferred from homology"/>
<evidence type="ECO:0000256" key="1">
    <source>
        <dbReference type="ARBA" id="ARBA00004141"/>
    </source>
</evidence>
<dbReference type="InterPro" id="IPR005829">
    <property type="entry name" value="Sugar_transporter_CS"/>
</dbReference>
<dbReference type="GO" id="GO:0016020">
    <property type="term" value="C:membrane"/>
    <property type="evidence" value="ECO:0007669"/>
    <property type="project" value="UniProtKB-SubCell"/>
</dbReference>
<evidence type="ECO:0000256" key="8">
    <source>
        <dbReference type="SAM" id="MobiDB-lite"/>
    </source>
</evidence>
<evidence type="ECO:0000256" key="9">
    <source>
        <dbReference type="SAM" id="Phobius"/>
    </source>
</evidence>
<comment type="subcellular location">
    <subcellularLocation>
        <location evidence="1">Membrane</location>
        <topology evidence="1">Multi-pass membrane protein</topology>
    </subcellularLocation>
</comment>
<reference evidence="11 12" key="1">
    <citation type="journal article" date="2015" name="Sci. Rep.">
        <title>Chromosome-level genome map provides insights into diverse defense mechanisms in the medicinal fungus Ganoderma sinense.</title>
        <authorList>
            <person name="Zhu Y."/>
            <person name="Xu J."/>
            <person name="Sun C."/>
            <person name="Zhou S."/>
            <person name="Xu H."/>
            <person name="Nelson D.R."/>
            <person name="Qian J."/>
            <person name="Song J."/>
            <person name="Luo H."/>
            <person name="Xiang L."/>
            <person name="Li Y."/>
            <person name="Xu Z."/>
            <person name="Ji A."/>
            <person name="Wang L."/>
            <person name="Lu S."/>
            <person name="Hayward A."/>
            <person name="Sun W."/>
            <person name="Li X."/>
            <person name="Schwartz D.C."/>
            <person name="Wang Y."/>
            <person name="Chen S."/>
        </authorList>
    </citation>
    <scope>NUCLEOTIDE SEQUENCE [LARGE SCALE GENOMIC DNA]</scope>
    <source>
        <strain evidence="11 12">ZZ0214-1</strain>
    </source>
</reference>
<name>A0A2G8RQE8_9APHY</name>
<dbReference type="SUPFAM" id="SSF103473">
    <property type="entry name" value="MFS general substrate transporter"/>
    <property type="match status" value="1"/>
</dbReference>
<dbReference type="PRINTS" id="PR00171">
    <property type="entry name" value="SUGRTRNSPORT"/>
</dbReference>
<keyword evidence="12" id="KW-1185">Reference proteome</keyword>
<dbReference type="AlphaFoldDB" id="A0A2G8RQE8"/>
<keyword evidence="4 9" id="KW-0812">Transmembrane</keyword>
<comment type="caution">
    <text evidence="11">The sequence shown here is derived from an EMBL/GenBank/DDBJ whole genome shotgun (WGS) entry which is preliminary data.</text>
</comment>
<accession>A0A2G8RQE8</accession>
<evidence type="ECO:0000256" key="3">
    <source>
        <dbReference type="ARBA" id="ARBA00022448"/>
    </source>
</evidence>
<dbReference type="GO" id="GO:0015149">
    <property type="term" value="F:hexose transmembrane transporter activity"/>
    <property type="evidence" value="ECO:0007669"/>
    <property type="project" value="TreeGrafter"/>
</dbReference>
<dbReference type="Proteomes" id="UP000230002">
    <property type="component" value="Unassembled WGS sequence"/>
</dbReference>
<keyword evidence="5 9" id="KW-1133">Transmembrane helix</keyword>
<dbReference type="PANTHER" id="PTHR23503">
    <property type="entry name" value="SOLUTE CARRIER FAMILY 2"/>
    <property type="match status" value="1"/>
</dbReference>
<dbReference type="InterPro" id="IPR045263">
    <property type="entry name" value="GLUT"/>
</dbReference>
<feature type="transmembrane region" description="Helical" evidence="9">
    <location>
        <begin position="456"/>
        <end position="475"/>
    </location>
</feature>
<feature type="transmembrane region" description="Helical" evidence="9">
    <location>
        <begin position="382"/>
        <end position="406"/>
    </location>
</feature>
<protein>
    <submittedName>
        <fullName evidence="11">MFS general substrate transporter</fullName>
    </submittedName>
</protein>
<gene>
    <name evidence="11" type="ORF">GSI_13484</name>
</gene>
<dbReference type="EMBL" id="AYKW01000067">
    <property type="protein sequence ID" value="PIL23734.1"/>
    <property type="molecule type" value="Genomic_DNA"/>
</dbReference>
<sequence length="477" mass="50848">MSPGEPQAFTAYGWIVCVWILLVSFQYGFHISSLNQIQAVLTCRVSDIPGIPSTHHALPTCIPMDDATFSVVTSVYTVGGLLGSLGANIVMDRWGRKGAVLTSSFIMAVGAGFMAVAASLSPLILGRLLTGVAAGVGLCVGPIYIAEIAPSKIKGSVGVLTQFAIVIGIMITQAMGLKLATPTTWRLVLLFSAALSLAQLLLGTMIVESPVWLSRHGSVRDKDASARRLWQSTPTLRSSDAANEDAEDPLLGANDDHDRHEAQPHAVNVPSVLLRTEFRKPLAIVCFSMLCQQLSGKSYPGNVMLSRWHLVLYYSNDILSKTIPDLGPYVSLGITIVNVFMTFAPIILIDRLGRKKLLSLSATGAVLSLVGVGIGLDSGAVTLASIAVMAFIASFAIGIGPVPFVMIPEVSPHHAVSALSSIGLSLNWIANFLVGLVFLPLRNFLANGDESKEGRVFFVFAALLAFFTFMLFGTYRG</sequence>
<feature type="transmembrane region" description="Helical" evidence="9">
    <location>
        <begin position="329"/>
        <end position="350"/>
    </location>
</feature>
<dbReference type="InterPro" id="IPR003663">
    <property type="entry name" value="Sugar/inositol_transpt"/>
</dbReference>
<dbReference type="Pfam" id="PF00083">
    <property type="entry name" value="Sugar_tr"/>
    <property type="match status" value="1"/>
</dbReference>
<dbReference type="InterPro" id="IPR020846">
    <property type="entry name" value="MFS_dom"/>
</dbReference>
<evidence type="ECO:0000256" key="7">
    <source>
        <dbReference type="ARBA" id="ARBA00049119"/>
    </source>
</evidence>
<evidence type="ECO:0000256" key="4">
    <source>
        <dbReference type="ARBA" id="ARBA00022692"/>
    </source>
</evidence>
<feature type="domain" description="Major facilitator superfamily (MFS) profile" evidence="10">
    <location>
        <begin position="16"/>
        <end position="477"/>
    </location>
</feature>
<evidence type="ECO:0000256" key="2">
    <source>
        <dbReference type="ARBA" id="ARBA00010992"/>
    </source>
</evidence>
<feature type="transmembrane region" description="Helical" evidence="9">
    <location>
        <begin position="357"/>
        <end position="376"/>
    </location>
</feature>
<evidence type="ECO:0000256" key="6">
    <source>
        <dbReference type="ARBA" id="ARBA00023136"/>
    </source>
</evidence>
<keyword evidence="3" id="KW-0813">Transport</keyword>
<feature type="transmembrane region" description="Helical" evidence="9">
    <location>
        <begin position="418"/>
        <end position="441"/>
    </location>
</feature>
<evidence type="ECO:0000313" key="11">
    <source>
        <dbReference type="EMBL" id="PIL23734.1"/>
    </source>
</evidence>
<evidence type="ECO:0000259" key="10">
    <source>
        <dbReference type="PROSITE" id="PS50850"/>
    </source>
</evidence>
<feature type="transmembrane region" description="Helical" evidence="9">
    <location>
        <begin position="187"/>
        <end position="207"/>
    </location>
</feature>
<dbReference type="OrthoDB" id="4540492at2759"/>
<dbReference type="Gene3D" id="1.20.1250.20">
    <property type="entry name" value="MFS general substrate transporter like domains"/>
    <property type="match status" value="1"/>
</dbReference>
<feature type="transmembrane region" description="Helical" evidence="9">
    <location>
        <begin position="12"/>
        <end position="29"/>
    </location>
</feature>
<dbReference type="PROSITE" id="PS00217">
    <property type="entry name" value="SUGAR_TRANSPORT_2"/>
    <property type="match status" value="1"/>
</dbReference>
<feature type="region of interest" description="Disordered" evidence="8">
    <location>
        <begin position="235"/>
        <end position="257"/>
    </location>
</feature>
<dbReference type="InterPro" id="IPR005828">
    <property type="entry name" value="MFS_sugar_transport-like"/>
</dbReference>
<comment type="catalytic activity">
    <reaction evidence="7">
        <text>myo-inositol(out) + H(+)(out) = myo-inositol(in) + H(+)(in)</text>
        <dbReference type="Rhea" id="RHEA:60364"/>
        <dbReference type="ChEBI" id="CHEBI:15378"/>
        <dbReference type="ChEBI" id="CHEBI:17268"/>
    </reaction>
</comment>
<comment type="similarity">
    <text evidence="2">Belongs to the major facilitator superfamily. Sugar transporter (TC 2.A.1.1) family.</text>
</comment>
<evidence type="ECO:0000313" key="12">
    <source>
        <dbReference type="Proteomes" id="UP000230002"/>
    </source>
</evidence>
<feature type="transmembrane region" description="Helical" evidence="9">
    <location>
        <begin position="98"/>
        <end position="118"/>
    </location>
</feature>
<feature type="transmembrane region" description="Helical" evidence="9">
    <location>
        <begin position="157"/>
        <end position="175"/>
    </location>
</feature>
<keyword evidence="6 9" id="KW-0472">Membrane</keyword>
<dbReference type="PANTHER" id="PTHR23503:SF8">
    <property type="entry name" value="FACILITATED GLUCOSE TRANSPORTER PROTEIN 1"/>
    <property type="match status" value="1"/>
</dbReference>
<dbReference type="PROSITE" id="PS50850">
    <property type="entry name" value="MFS"/>
    <property type="match status" value="1"/>
</dbReference>
<organism evidence="11 12">
    <name type="scientific">Ganoderma sinense ZZ0214-1</name>
    <dbReference type="NCBI Taxonomy" id="1077348"/>
    <lineage>
        <taxon>Eukaryota</taxon>
        <taxon>Fungi</taxon>
        <taxon>Dikarya</taxon>
        <taxon>Basidiomycota</taxon>
        <taxon>Agaricomycotina</taxon>
        <taxon>Agaricomycetes</taxon>
        <taxon>Polyporales</taxon>
        <taxon>Polyporaceae</taxon>
        <taxon>Ganoderma</taxon>
    </lineage>
</organism>
<evidence type="ECO:0000256" key="5">
    <source>
        <dbReference type="ARBA" id="ARBA00022989"/>
    </source>
</evidence>